<dbReference type="Proteomes" id="UP000030763">
    <property type="component" value="Unassembled WGS sequence"/>
</dbReference>
<sequence length="337" mass="36611">MPLLPSWGLAGPRPRPRLAVVAAAATTVAAAAVAAAAEFGVTTPEQIITASHGEHEGSSISTVNEGGGGFSLGYPAVSEEQPHSLDGQLTIPPVFPPPESLAIGGSGDLLAGVDFANEVQQVTRNPQEQQQEQQQGEQEHHQEQQEGGEALLEEDKAEERETADTAKIAGPRLRVRGLLGLSIASSIIKHCWRKGGQDYPRLMAAGFGFAAVAFLELLYTLFDHFYRKRRQFRAAKNAVLGSAPSERRTIIKDNLRKYEYPVASLSRVFLFILPPLSLAFLLYSTSAQANAGLRGVASTFEHHFFVFGALLAALIYSLRKVFGDMVYRRRMKKKLAS</sequence>
<feature type="transmembrane region" description="Helical" evidence="2">
    <location>
        <begin position="303"/>
        <end position="322"/>
    </location>
</feature>
<feature type="compositionally biased region" description="Low complexity" evidence="1">
    <location>
        <begin position="127"/>
        <end position="136"/>
    </location>
</feature>
<feature type="region of interest" description="Disordered" evidence="1">
    <location>
        <begin position="122"/>
        <end position="149"/>
    </location>
</feature>
<reference evidence="3" key="1">
    <citation type="submission" date="2013-10" db="EMBL/GenBank/DDBJ databases">
        <title>Genomic analysis of the causative agents of coccidiosis in chickens.</title>
        <authorList>
            <person name="Reid A.J."/>
            <person name="Blake D."/>
            <person name="Billington K."/>
            <person name="Browne H."/>
            <person name="Dunn M."/>
            <person name="Hung S."/>
            <person name="Kawahara F."/>
            <person name="Miranda-Saavedra D."/>
            <person name="Mourier T."/>
            <person name="Nagra H."/>
            <person name="Otto T.D."/>
            <person name="Rawlings N."/>
            <person name="Sanchez A."/>
            <person name="Sanders M."/>
            <person name="Subramaniam C."/>
            <person name="Tay Y."/>
            <person name="Dear P."/>
            <person name="Doerig C."/>
            <person name="Gruber A."/>
            <person name="Parkinson J."/>
            <person name="Shirley M."/>
            <person name="Wan K.L."/>
            <person name="Berriman M."/>
            <person name="Tomley F."/>
            <person name="Pain A."/>
        </authorList>
    </citation>
    <scope>NUCLEOTIDE SEQUENCE [LARGE SCALE GENOMIC DNA]</scope>
    <source>
        <strain evidence="3">Weybridge</strain>
    </source>
</reference>
<evidence type="ECO:0000256" key="2">
    <source>
        <dbReference type="SAM" id="Phobius"/>
    </source>
</evidence>
<gene>
    <name evidence="3" type="ORF">EMWEY_00004570</name>
</gene>
<keyword evidence="2" id="KW-0812">Transmembrane</keyword>
<dbReference type="GeneID" id="25334443"/>
<dbReference type="AlphaFoldDB" id="U6M2W3"/>
<feature type="transmembrane region" description="Helical" evidence="2">
    <location>
        <begin position="202"/>
        <end position="222"/>
    </location>
</feature>
<dbReference type="RefSeq" id="XP_013333434.1">
    <property type="nucleotide sequence ID" value="XM_013477980.1"/>
</dbReference>
<protein>
    <recommendedName>
        <fullName evidence="5">Transmembrane protein</fullName>
    </recommendedName>
</protein>
<keyword evidence="2" id="KW-0472">Membrane</keyword>
<reference evidence="3" key="2">
    <citation type="submission" date="2013-10" db="EMBL/GenBank/DDBJ databases">
        <authorList>
            <person name="Aslett M."/>
        </authorList>
    </citation>
    <scope>NUCLEOTIDE SEQUENCE [LARGE SCALE GENOMIC DNA]</scope>
    <source>
        <strain evidence="3">Weybridge</strain>
    </source>
</reference>
<evidence type="ECO:0000256" key="1">
    <source>
        <dbReference type="SAM" id="MobiDB-lite"/>
    </source>
</evidence>
<accession>U6M2W3</accession>
<organism evidence="3 4">
    <name type="scientific">Eimeria maxima</name>
    <name type="common">Coccidian parasite</name>
    <dbReference type="NCBI Taxonomy" id="5804"/>
    <lineage>
        <taxon>Eukaryota</taxon>
        <taxon>Sar</taxon>
        <taxon>Alveolata</taxon>
        <taxon>Apicomplexa</taxon>
        <taxon>Conoidasida</taxon>
        <taxon>Coccidia</taxon>
        <taxon>Eucoccidiorida</taxon>
        <taxon>Eimeriorina</taxon>
        <taxon>Eimeriidae</taxon>
        <taxon>Eimeria</taxon>
    </lineage>
</organism>
<evidence type="ECO:0000313" key="4">
    <source>
        <dbReference type="Proteomes" id="UP000030763"/>
    </source>
</evidence>
<feature type="transmembrane region" description="Helical" evidence="2">
    <location>
        <begin position="262"/>
        <end position="283"/>
    </location>
</feature>
<proteinExistence type="predicted"/>
<dbReference type="EMBL" id="HG719105">
    <property type="protein sequence ID" value="CDJ56784.1"/>
    <property type="molecule type" value="Genomic_DNA"/>
</dbReference>
<evidence type="ECO:0008006" key="5">
    <source>
        <dbReference type="Google" id="ProtNLM"/>
    </source>
</evidence>
<evidence type="ECO:0000313" key="3">
    <source>
        <dbReference type="EMBL" id="CDJ56784.1"/>
    </source>
</evidence>
<dbReference type="VEuPathDB" id="ToxoDB:EMWEY_00004570"/>
<name>U6M2W3_EIMMA</name>
<keyword evidence="2" id="KW-1133">Transmembrane helix</keyword>
<keyword evidence="4" id="KW-1185">Reference proteome</keyword>